<organism evidence="2 3">
    <name type="scientific">Mytilus galloprovincialis</name>
    <name type="common">Mediterranean mussel</name>
    <dbReference type="NCBI Taxonomy" id="29158"/>
    <lineage>
        <taxon>Eukaryota</taxon>
        <taxon>Metazoa</taxon>
        <taxon>Spiralia</taxon>
        <taxon>Lophotrochozoa</taxon>
        <taxon>Mollusca</taxon>
        <taxon>Bivalvia</taxon>
        <taxon>Autobranchia</taxon>
        <taxon>Pteriomorphia</taxon>
        <taxon>Mytilida</taxon>
        <taxon>Mytiloidea</taxon>
        <taxon>Mytilidae</taxon>
        <taxon>Mytilinae</taxon>
        <taxon>Mytilus</taxon>
    </lineage>
</organism>
<name>A0A8B6E2U1_MYTGA</name>
<dbReference type="InterPro" id="IPR013151">
    <property type="entry name" value="Immunoglobulin_dom"/>
</dbReference>
<dbReference type="OrthoDB" id="6200851at2759"/>
<protein>
    <recommendedName>
        <fullName evidence="1">Ig-like domain-containing protein</fullName>
    </recommendedName>
</protein>
<dbReference type="AlphaFoldDB" id="A0A8B6E2U1"/>
<evidence type="ECO:0000313" key="2">
    <source>
        <dbReference type="EMBL" id="VDI28758.1"/>
    </source>
</evidence>
<dbReference type="PROSITE" id="PS50835">
    <property type="entry name" value="IG_LIKE"/>
    <property type="match status" value="1"/>
</dbReference>
<feature type="domain" description="Ig-like" evidence="1">
    <location>
        <begin position="17"/>
        <end position="95"/>
    </location>
</feature>
<dbReference type="InterPro" id="IPR036179">
    <property type="entry name" value="Ig-like_dom_sf"/>
</dbReference>
<accession>A0A8B6E2U1</accession>
<comment type="caution">
    <text evidence="2">The sequence shown here is derived from an EMBL/GenBank/DDBJ whole genome shotgun (WGS) entry which is preliminary data.</text>
</comment>
<proteinExistence type="predicted"/>
<dbReference type="Pfam" id="PF00047">
    <property type="entry name" value="ig"/>
    <property type="match status" value="1"/>
</dbReference>
<dbReference type="InterPro" id="IPR007110">
    <property type="entry name" value="Ig-like_dom"/>
</dbReference>
<reference evidence="2" key="1">
    <citation type="submission" date="2018-11" db="EMBL/GenBank/DDBJ databases">
        <authorList>
            <person name="Alioto T."/>
            <person name="Alioto T."/>
        </authorList>
    </citation>
    <scope>NUCLEOTIDE SEQUENCE</scope>
</reference>
<keyword evidence="3" id="KW-1185">Reference proteome</keyword>
<dbReference type="Proteomes" id="UP000596742">
    <property type="component" value="Unassembled WGS sequence"/>
</dbReference>
<dbReference type="EMBL" id="UYJE01004521">
    <property type="protein sequence ID" value="VDI28758.1"/>
    <property type="molecule type" value="Genomic_DNA"/>
</dbReference>
<sequence>MLFFFVRGDYVTVDQKENGDITVTCSNPHRLPYCQWQRESLPGQFEDLTDREKDKYKNRGSQMMTIKSFTFADRGSYRCKCHDRTKKYQYSSSMTIGNFLQ</sequence>
<dbReference type="Gene3D" id="2.60.40.10">
    <property type="entry name" value="Immunoglobulins"/>
    <property type="match status" value="1"/>
</dbReference>
<dbReference type="SUPFAM" id="SSF48726">
    <property type="entry name" value="Immunoglobulin"/>
    <property type="match status" value="1"/>
</dbReference>
<gene>
    <name evidence="2" type="ORF">MGAL_10B003462</name>
</gene>
<evidence type="ECO:0000313" key="3">
    <source>
        <dbReference type="Proteomes" id="UP000596742"/>
    </source>
</evidence>
<dbReference type="InterPro" id="IPR013783">
    <property type="entry name" value="Ig-like_fold"/>
</dbReference>
<evidence type="ECO:0000259" key="1">
    <source>
        <dbReference type="PROSITE" id="PS50835"/>
    </source>
</evidence>